<dbReference type="PANTHER" id="PTHR35347">
    <property type="entry name" value="COILED-COIL DOMAIN-CONTAINING PROTEIN 175"/>
    <property type="match status" value="1"/>
</dbReference>
<proteinExistence type="predicted"/>
<gene>
    <name evidence="3" type="ORF">TIS948_LOCUS23832</name>
</gene>
<feature type="coiled-coil region" evidence="1">
    <location>
        <begin position="182"/>
        <end position="290"/>
    </location>
</feature>
<evidence type="ECO:0000313" key="3">
    <source>
        <dbReference type="EMBL" id="CAF3357255.1"/>
    </source>
</evidence>
<comment type="caution">
    <text evidence="3">The sequence shown here is derived from an EMBL/GenBank/DDBJ whole genome shotgun (WGS) entry which is preliminary data.</text>
</comment>
<evidence type="ECO:0000256" key="1">
    <source>
        <dbReference type="SAM" id="Coils"/>
    </source>
</evidence>
<dbReference type="Proteomes" id="UP000663825">
    <property type="component" value="Unassembled WGS sequence"/>
</dbReference>
<feature type="coiled-coil region" evidence="1">
    <location>
        <begin position="101"/>
        <end position="149"/>
    </location>
</feature>
<feature type="compositionally biased region" description="Polar residues" evidence="2">
    <location>
        <begin position="755"/>
        <end position="764"/>
    </location>
</feature>
<dbReference type="PANTHER" id="PTHR35347:SF1">
    <property type="entry name" value="COILED-COIL DOMAIN-CONTAINING PROTEIN 175"/>
    <property type="match status" value="1"/>
</dbReference>
<name>A0A817WMS8_9BILA</name>
<feature type="compositionally biased region" description="Low complexity" evidence="2">
    <location>
        <begin position="844"/>
        <end position="862"/>
    </location>
</feature>
<dbReference type="EMBL" id="CAJNXB010004118">
    <property type="protein sequence ID" value="CAF3357255.1"/>
    <property type="molecule type" value="Genomic_DNA"/>
</dbReference>
<feature type="region of interest" description="Disordered" evidence="2">
    <location>
        <begin position="755"/>
        <end position="828"/>
    </location>
</feature>
<evidence type="ECO:0000256" key="2">
    <source>
        <dbReference type="SAM" id="MobiDB-lite"/>
    </source>
</evidence>
<feature type="coiled-coil region" evidence="1">
    <location>
        <begin position="339"/>
        <end position="366"/>
    </location>
</feature>
<feature type="coiled-coil region" evidence="1">
    <location>
        <begin position="568"/>
        <end position="662"/>
    </location>
</feature>
<protein>
    <submittedName>
        <fullName evidence="3">Uncharacterized protein</fullName>
    </submittedName>
</protein>
<sequence length="901" mass="105173">MSAVDTSEISTSIRNAVHHLKQLGESLEINTFNDTDLNNIDHVADTLMALEKEILKLYVDYETESIESSRLRHRLKLLPNSIKNEIQIAVNMARESNVSVIQKLQKELDTLLQRVRAYTDQDKELTVAINSLQAEKNALQQQYDSTITDVNHRVCDKATLQIALNETRDAVRETNQHTFDLEEDIMALKESLMQERNEARQEKVRLEDEIVTTSKRYDEQEQANDLLKRDVDAATHKVSETELQLRTMYRERERFDNDNAEIRKKIEEQNELLEMEKREHDRLLQDRQENFQSKRDIIKFCFCFSNRLQFTELCGIALLDFQTKKESLEKRAAMAHERTNEETDRLKSLKQKHEEVVKQIEEQVQVSKILEHSKSETGKELEEIKHEIATKLEKTAKLNLDNAETTKELDSMREAHEMMIDSLKLQLATLEKELQHIRQTRISKQKEREALLKTIEQTKLTSRNNDIRHNRFVTQTTAKVTDLSERKSILDRNVREDQMQMNQLGQRLSELKNEYQQMKTQFEQQIKILEETTAQLLIAIDINRMKISETTPEFQHLKEAHEKMTSVYEAAKETMIETKRKKHETQEKIANVQRSIREKNKSRDITMLAVRECQSDTKQRMEKAHEDMLKLEEEIYEKGCRLETLEDENERFQETIDYLTHQIELFNRFSQQSSVDIRSLDDNNHGLINILESGWGDDRQLEHEAAEKDLKYIDDLTVLLRHTEKRKAKVGTIVHRLVGELQHLKYYLEGMSNPSTPPILSNPTPDHPSRTASSGRRSRRRSLEEEQRAQSAIIPPITPIDSIKSRRRPQSVIRGETSAPTPIQLRPDIQQRVSDFVEENFHLKSASSKKTIKSSKTGYSSGQRSERTDFSSWQSGVTPKPNPSDETDRRKTTNNPRVAFA</sequence>
<feature type="coiled-coil region" evidence="1">
    <location>
        <begin position="494"/>
        <end position="532"/>
    </location>
</feature>
<keyword evidence="1" id="KW-0175">Coiled coil</keyword>
<evidence type="ECO:0000313" key="4">
    <source>
        <dbReference type="Proteomes" id="UP000663825"/>
    </source>
</evidence>
<feature type="coiled-coil region" evidence="1">
    <location>
        <begin position="413"/>
        <end position="447"/>
    </location>
</feature>
<reference evidence="3" key="1">
    <citation type="submission" date="2021-02" db="EMBL/GenBank/DDBJ databases">
        <authorList>
            <person name="Nowell W R."/>
        </authorList>
    </citation>
    <scope>NUCLEOTIDE SEQUENCE</scope>
</reference>
<feature type="region of interest" description="Disordered" evidence="2">
    <location>
        <begin position="844"/>
        <end position="901"/>
    </location>
</feature>
<organism evidence="3 4">
    <name type="scientific">Rotaria socialis</name>
    <dbReference type="NCBI Taxonomy" id="392032"/>
    <lineage>
        <taxon>Eukaryota</taxon>
        <taxon>Metazoa</taxon>
        <taxon>Spiralia</taxon>
        <taxon>Gnathifera</taxon>
        <taxon>Rotifera</taxon>
        <taxon>Eurotatoria</taxon>
        <taxon>Bdelloidea</taxon>
        <taxon>Philodinida</taxon>
        <taxon>Philodinidae</taxon>
        <taxon>Rotaria</taxon>
    </lineage>
</organism>
<dbReference type="AlphaFoldDB" id="A0A817WMS8"/>
<dbReference type="InterPro" id="IPR038834">
    <property type="entry name" value="CCDC175"/>
</dbReference>
<dbReference type="OrthoDB" id="10031759at2759"/>
<accession>A0A817WMS8</accession>